<evidence type="ECO:0000256" key="2">
    <source>
        <dbReference type="ARBA" id="ARBA00011902"/>
    </source>
</evidence>
<dbReference type="Proteomes" id="UP000001542">
    <property type="component" value="Unassembled WGS sequence"/>
</dbReference>
<evidence type="ECO:0000256" key="1">
    <source>
        <dbReference type="ARBA" id="ARBA00004251"/>
    </source>
</evidence>
<evidence type="ECO:0000256" key="3">
    <source>
        <dbReference type="ARBA" id="ARBA00022475"/>
    </source>
</evidence>
<dbReference type="InParanoid" id="A2EFT5"/>
<evidence type="ECO:0000256" key="6">
    <source>
        <dbReference type="ARBA" id="ARBA00022729"/>
    </source>
</evidence>
<dbReference type="KEGG" id="tva:4766385"/>
<keyword evidence="15" id="KW-0325">Glycoprotein</keyword>
<dbReference type="VEuPathDB" id="TrichDB:TVAG_145660"/>
<evidence type="ECO:0000256" key="11">
    <source>
        <dbReference type="ARBA" id="ARBA00023136"/>
    </source>
</evidence>
<evidence type="ECO:0000256" key="14">
    <source>
        <dbReference type="ARBA" id="ARBA00023170"/>
    </source>
</evidence>
<evidence type="ECO:0000256" key="4">
    <source>
        <dbReference type="ARBA" id="ARBA00022679"/>
    </source>
</evidence>
<reference evidence="19" key="2">
    <citation type="journal article" date="2007" name="Science">
        <title>Draft genome sequence of the sexually transmitted pathogen Trichomonas vaginalis.</title>
        <authorList>
            <person name="Carlton J.M."/>
            <person name="Hirt R.P."/>
            <person name="Silva J.C."/>
            <person name="Delcher A.L."/>
            <person name="Schatz M."/>
            <person name="Zhao Q."/>
            <person name="Wortman J.R."/>
            <person name="Bidwell S.L."/>
            <person name="Alsmark U.C.M."/>
            <person name="Besteiro S."/>
            <person name="Sicheritz-Ponten T."/>
            <person name="Noel C.J."/>
            <person name="Dacks J.B."/>
            <person name="Foster P.G."/>
            <person name="Simillion C."/>
            <person name="Van de Peer Y."/>
            <person name="Miranda-Saavedra D."/>
            <person name="Barton G.J."/>
            <person name="Westrop G.D."/>
            <person name="Mueller S."/>
            <person name="Dessi D."/>
            <person name="Fiori P.L."/>
            <person name="Ren Q."/>
            <person name="Paulsen I."/>
            <person name="Zhang H."/>
            <person name="Bastida-Corcuera F.D."/>
            <person name="Simoes-Barbosa A."/>
            <person name="Brown M.T."/>
            <person name="Hayes R.D."/>
            <person name="Mukherjee M."/>
            <person name="Okumura C.Y."/>
            <person name="Schneider R."/>
            <person name="Smith A.J."/>
            <person name="Vanacova S."/>
            <person name="Villalvazo M."/>
            <person name="Haas B.J."/>
            <person name="Pertea M."/>
            <person name="Feldblyum T.V."/>
            <person name="Utterback T.R."/>
            <person name="Shu C.L."/>
            <person name="Osoegawa K."/>
            <person name="de Jong P.J."/>
            <person name="Hrdy I."/>
            <person name="Horvathova L."/>
            <person name="Zubacova Z."/>
            <person name="Dolezal P."/>
            <person name="Malik S.B."/>
            <person name="Logsdon J.M. Jr."/>
            <person name="Henze K."/>
            <person name="Gupta A."/>
            <person name="Wang C.C."/>
            <person name="Dunne R.L."/>
            <person name="Upcroft J.A."/>
            <person name="Upcroft P."/>
            <person name="White O."/>
            <person name="Salzberg S.L."/>
            <person name="Tang P."/>
            <person name="Chiu C.-H."/>
            <person name="Lee Y.-S."/>
            <person name="Embley T.M."/>
            <person name="Coombs G.H."/>
            <person name="Mottram J.C."/>
            <person name="Tachezy J."/>
            <person name="Fraser-Liggett C.M."/>
            <person name="Johnson P.J."/>
        </authorList>
    </citation>
    <scope>NUCLEOTIDE SEQUENCE [LARGE SCALE GENOMIC DNA]</scope>
    <source>
        <strain evidence="19">G3</strain>
    </source>
</reference>
<keyword evidence="6" id="KW-0732">Signal</keyword>
<protein>
    <recommendedName>
        <fullName evidence="2">receptor protein-tyrosine kinase</fullName>
        <ecNumber evidence="2">2.7.10.1</ecNumber>
    </recommendedName>
</protein>
<gene>
    <name evidence="19" type="ORF">TVAG_145660</name>
</gene>
<evidence type="ECO:0000256" key="5">
    <source>
        <dbReference type="ARBA" id="ARBA00022692"/>
    </source>
</evidence>
<keyword evidence="8" id="KW-0418">Kinase</keyword>
<keyword evidence="9" id="KW-0067">ATP-binding</keyword>
<dbReference type="VEuPathDB" id="TrichDB:TVAGG3_0445400"/>
<dbReference type="SMR" id="A2EFT5"/>
<dbReference type="GO" id="GO:0004714">
    <property type="term" value="F:transmembrane receptor protein tyrosine kinase activity"/>
    <property type="evidence" value="ECO:0007669"/>
    <property type="project" value="UniProtKB-EC"/>
</dbReference>
<evidence type="ECO:0000256" key="7">
    <source>
        <dbReference type="ARBA" id="ARBA00022741"/>
    </source>
</evidence>
<keyword evidence="13" id="KW-1015">Disulfide bond</keyword>
<reference evidence="19" key="1">
    <citation type="submission" date="2006-10" db="EMBL/GenBank/DDBJ databases">
        <authorList>
            <person name="Amadeo P."/>
            <person name="Zhao Q."/>
            <person name="Wortman J."/>
            <person name="Fraser-Liggett C."/>
            <person name="Carlton J."/>
        </authorList>
    </citation>
    <scope>NUCLEOTIDE SEQUENCE</scope>
    <source>
        <strain evidence="19">G3</strain>
    </source>
</reference>
<keyword evidence="4" id="KW-0808">Transferase</keyword>
<keyword evidence="3" id="KW-1003">Cell membrane</keyword>
<keyword evidence="14" id="KW-0675">Receptor</keyword>
<keyword evidence="12" id="KW-0829">Tyrosine-protein kinase</keyword>
<proteinExistence type="predicted"/>
<keyword evidence="10 17" id="KW-1133">Transmembrane helix</keyword>
<dbReference type="EC" id="2.7.10.1" evidence="2"/>
<evidence type="ECO:0000259" key="18">
    <source>
        <dbReference type="Pfam" id="PF12810"/>
    </source>
</evidence>
<feature type="transmembrane region" description="Helical" evidence="17">
    <location>
        <begin position="290"/>
        <end position="309"/>
    </location>
</feature>
<name>A2EFT5_TRIV3</name>
<comment type="subcellular location">
    <subcellularLocation>
        <location evidence="1">Cell membrane</location>
        <topology evidence="1">Single-pass type I membrane protein</topology>
    </subcellularLocation>
</comment>
<accession>A2EFT5</accession>
<dbReference type="AlphaFoldDB" id="A2EFT5"/>
<feature type="domain" description="ALK/LTK-like glycine-rich" evidence="18">
    <location>
        <begin position="14"/>
        <end position="267"/>
    </location>
</feature>
<dbReference type="EMBL" id="DS113377">
    <property type="protein sequence ID" value="EAY08486.1"/>
    <property type="molecule type" value="Genomic_DNA"/>
</dbReference>
<evidence type="ECO:0000256" key="10">
    <source>
        <dbReference type="ARBA" id="ARBA00022989"/>
    </source>
</evidence>
<keyword evidence="20" id="KW-1185">Reference proteome</keyword>
<evidence type="ECO:0000256" key="12">
    <source>
        <dbReference type="ARBA" id="ARBA00023137"/>
    </source>
</evidence>
<dbReference type="GO" id="GO:0005886">
    <property type="term" value="C:plasma membrane"/>
    <property type="evidence" value="ECO:0007669"/>
    <property type="project" value="UniProtKB-SubCell"/>
</dbReference>
<dbReference type="RefSeq" id="XP_001320709.1">
    <property type="nucleotide sequence ID" value="XM_001320674.1"/>
</dbReference>
<dbReference type="Pfam" id="PF12810">
    <property type="entry name" value="ALK_LTK_GRD"/>
    <property type="match status" value="1"/>
</dbReference>
<sequence>MKFDQPTRNYQPVQFQLTKGSWLFRLWGTQGGFLYNNNGGKGAYSEGLFITDYNITLYYHVGKMGSCANTVITTSTFDGGSNFIGRDNDRSCTGGSATFISRDENGEQLLLISGAGGGSGQYAAKNVEFIGGFGGPFAGDGVGQAFQIEESEAIKVRGKGATRIHPGDGGSHPGGTNDKYINRPALGKRGEYLKGGDADTGASGSSGGGGSGYFGGGGGADIGGGGGGSSYASPDLYNVILLGGDKAVDSPSATREVGHSNNGCIEIIKHNPYTIEKNNNSSCNRKIVSIVYYFHYPTYFSILFLGFLFEIK</sequence>
<evidence type="ECO:0000256" key="16">
    <source>
        <dbReference type="SAM" id="MobiDB-lite"/>
    </source>
</evidence>
<keyword evidence="11 17" id="KW-0472">Membrane</keyword>
<organism evidence="19 20">
    <name type="scientific">Trichomonas vaginalis (strain ATCC PRA-98 / G3)</name>
    <dbReference type="NCBI Taxonomy" id="412133"/>
    <lineage>
        <taxon>Eukaryota</taxon>
        <taxon>Metamonada</taxon>
        <taxon>Parabasalia</taxon>
        <taxon>Trichomonadida</taxon>
        <taxon>Trichomonadidae</taxon>
        <taxon>Trichomonas</taxon>
    </lineage>
</organism>
<dbReference type="GO" id="GO:0005524">
    <property type="term" value="F:ATP binding"/>
    <property type="evidence" value="ECO:0007669"/>
    <property type="project" value="UniProtKB-KW"/>
</dbReference>
<feature type="region of interest" description="Disordered" evidence="16">
    <location>
        <begin position="160"/>
        <end position="183"/>
    </location>
</feature>
<evidence type="ECO:0000256" key="13">
    <source>
        <dbReference type="ARBA" id="ARBA00023157"/>
    </source>
</evidence>
<evidence type="ECO:0000256" key="8">
    <source>
        <dbReference type="ARBA" id="ARBA00022777"/>
    </source>
</evidence>
<evidence type="ECO:0000256" key="9">
    <source>
        <dbReference type="ARBA" id="ARBA00022840"/>
    </source>
</evidence>
<dbReference type="InterPro" id="IPR055163">
    <property type="entry name" value="ALK/LTK-like_GRD"/>
</dbReference>
<evidence type="ECO:0000313" key="20">
    <source>
        <dbReference type="Proteomes" id="UP000001542"/>
    </source>
</evidence>
<keyword evidence="5 17" id="KW-0812">Transmembrane</keyword>
<evidence type="ECO:0000313" key="19">
    <source>
        <dbReference type="EMBL" id="EAY08486.1"/>
    </source>
</evidence>
<keyword evidence="7" id="KW-0547">Nucleotide-binding</keyword>
<evidence type="ECO:0000256" key="15">
    <source>
        <dbReference type="ARBA" id="ARBA00023180"/>
    </source>
</evidence>
<evidence type="ECO:0000256" key="17">
    <source>
        <dbReference type="SAM" id="Phobius"/>
    </source>
</evidence>